<evidence type="ECO:0000256" key="6">
    <source>
        <dbReference type="SAM" id="SignalP"/>
    </source>
</evidence>
<comment type="similarity">
    <text evidence="2 5">Belongs to the TonB-dependent receptor family.</text>
</comment>
<dbReference type="Gene3D" id="2.170.130.10">
    <property type="entry name" value="TonB-dependent receptor, plug domain"/>
    <property type="match status" value="1"/>
</dbReference>
<keyword evidence="3 5" id="KW-0472">Membrane</keyword>
<evidence type="ECO:0000259" key="7">
    <source>
        <dbReference type="Pfam" id="PF00593"/>
    </source>
</evidence>
<evidence type="ECO:0000256" key="5">
    <source>
        <dbReference type="RuleBase" id="RU003357"/>
    </source>
</evidence>
<dbReference type="Gene3D" id="2.40.170.20">
    <property type="entry name" value="TonB-dependent receptor, beta-barrel domain"/>
    <property type="match status" value="1"/>
</dbReference>
<keyword evidence="4" id="KW-0998">Cell outer membrane</keyword>
<organism evidence="9 10">
    <name type="scientific">Duganella guangzhouensis</name>
    <dbReference type="NCBI Taxonomy" id="2666084"/>
    <lineage>
        <taxon>Bacteria</taxon>
        <taxon>Pseudomonadati</taxon>
        <taxon>Pseudomonadota</taxon>
        <taxon>Betaproteobacteria</taxon>
        <taxon>Burkholderiales</taxon>
        <taxon>Oxalobacteraceae</taxon>
        <taxon>Telluria group</taxon>
        <taxon>Duganella</taxon>
    </lineage>
</organism>
<feature type="domain" description="TonB-dependent receptor plug" evidence="8">
    <location>
        <begin position="62"/>
        <end position="163"/>
    </location>
</feature>
<dbReference type="InterPro" id="IPR037066">
    <property type="entry name" value="Plug_dom_sf"/>
</dbReference>
<evidence type="ECO:0000256" key="4">
    <source>
        <dbReference type="ARBA" id="ARBA00023237"/>
    </source>
</evidence>
<name>A0A6I2KZ92_9BURK</name>
<dbReference type="Pfam" id="PF07715">
    <property type="entry name" value="Plug"/>
    <property type="match status" value="1"/>
</dbReference>
<dbReference type="EMBL" id="WKJK01000006">
    <property type="protein sequence ID" value="MRW90860.1"/>
    <property type="molecule type" value="Genomic_DNA"/>
</dbReference>
<dbReference type="InterPro" id="IPR012910">
    <property type="entry name" value="Plug_dom"/>
</dbReference>
<dbReference type="Pfam" id="PF00593">
    <property type="entry name" value="TonB_dep_Rec_b-barrel"/>
    <property type="match status" value="1"/>
</dbReference>
<dbReference type="InterPro" id="IPR000531">
    <property type="entry name" value="Beta-barrel_TonB"/>
</dbReference>
<evidence type="ECO:0000256" key="3">
    <source>
        <dbReference type="ARBA" id="ARBA00023136"/>
    </source>
</evidence>
<dbReference type="NCBIfam" id="TIGR01782">
    <property type="entry name" value="TonB-Xanth-Caul"/>
    <property type="match status" value="1"/>
</dbReference>
<dbReference type="GO" id="GO:0009279">
    <property type="term" value="C:cell outer membrane"/>
    <property type="evidence" value="ECO:0007669"/>
    <property type="project" value="UniProtKB-SubCell"/>
</dbReference>
<dbReference type="RefSeq" id="WP_154376730.1">
    <property type="nucleotide sequence ID" value="NZ_WKJK01000006.1"/>
</dbReference>
<keyword evidence="5" id="KW-0798">TonB box</keyword>
<evidence type="ECO:0000256" key="2">
    <source>
        <dbReference type="ARBA" id="ARBA00009810"/>
    </source>
</evidence>
<dbReference type="AlphaFoldDB" id="A0A6I2KZ92"/>
<accession>A0A6I2KZ92</accession>
<protein>
    <submittedName>
        <fullName evidence="9">TonB-dependent receptor</fullName>
    </submittedName>
</protein>
<evidence type="ECO:0000256" key="1">
    <source>
        <dbReference type="ARBA" id="ARBA00004442"/>
    </source>
</evidence>
<dbReference type="Proteomes" id="UP000433309">
    <property type="component" value="Unassembled WGS sequence"/>
</dbReference>
<feature type="domain" description="TonB-dependent receptor-like beta-barrel" evidence="7">
    <location>
        <begin position="461"/>
        <end position="960"/>
    </location>
</feature>
<keyword evidence="10" id="KW-1185">Reference proteome</keyword>
<keyword evidence="6" id="KW-0732">Signal</keyword>
<dbReference type="SUPFAM" id="SSF56935">
    <property type="entry name" value="Porins"/>
    <property type="match status" value="1"/>
</dbReference>
<dbReference type="InterPro" id="IPR010104">
    <property type="entry name" value="TonB_rcpt_bac"/>
</dbReference>
<dbReference type="PANTHER" id="PTHR40980:SF3">
    <property type="entry name" value="TONB-DEPENDENT RECEPTOR-LIKE BETA-BARREL DOMAIN-CONTAINING PROTEIN"/>
    <property type="match status" value="1"/>
</dbReference>
<sequence>MKTFSSPPRQRRLISLAVAGACASLAPAYAQNTAPTPGDGTIGPSVVVTGIRASMQSTLNLKRNADGIVDGIVAEDMGKFPDTNLAESLQRISGVSIDRSNGEGQKVTVRGLGPDFNLVLLNGRQMPTTDLSDLSGRSFDFSNLASEAISQLQVYKTGRADSPTGGIGATINVMTARPFDNPGLHASVGAKAVYDTSNDHVPDMLKGKKVTPEISGIYSNTSEDGRFGVALSASYQSRNSGFNRAGLANGYQGPYLGSAVIAGQTLPQPGQLGSENITNRPAQDALYSIPQNMGYGVNAIQRQRTNAQLTFQFRPVKELTTTVDYTYSENKIQTKRNELSVWFAQTPTSTSSWPSGHVVSPLTYSEVYNAPQDISVIGGDYATKTKNKSLGFNAVWKARPGLKVEFDAHHSTAESGADSPFGSENDLSNASFSRGTTSLDFTHELPILSMPAADLVNAPIQAAGSWFHNSYQKSIVKQAQAKASLELLESSNLNFGVGYTDTSNRSTYSSVQNNTWGGATKASDYPASLFQANSLSSFFNKLGGANSPNLFATLYTFDFATVRQVTANAVGNQAAYLPNFGTPDTDRTLEEKTTSGYLSFNTDWDTKIPFHSSVGLRVEKTKVNSVAQVLPGTAVVWGSQNELPITFGGQAFSNTDASYTNVLPALNLDFDVRSDMKVRASAGATIGRPRYDQLQGGLTLGTIANVFTGGTASVGNPALKPVKSKNLDLSWEWYYDKQSLMSLAYFHKKMDNYAGQTLVTQSLYDLHTPVGGAYYNAAIGAGGCAVADTNCIRDYILSNYNGQPGVTKTGTKGDGHLDGTITGLSTDPLLQFSTTTYANQKSANVSGAEVNVQHMFGQSGFGIQANYTYVHSPLKYNNADVNDQFAILGLSNSANVVGIFENNDWSVRVAYNWRDSFLAATTDASNRAAPIYTDAYGQVDVSIGYNFNKNLSFQAEVINLTDATTRQHGRTEASTLNVTQAGPRYMVGVRYKF</sequence>
<dbReference type="InterPro" id="IPR036942">
    <property type="entry name" value="Beta-barrel_TonB_sf"/>
</dbReference>
<feature type="chain" id="PRO_5026002060" evidence="6">
    <location>
        <begin position="31"/>
        <end position="993"/>
    </location>
</feature>
<comment type="caution">
    <text evidence="9">The sequence shown here is derived from an EMBL/GenBank/DDBJ whole genome shotgun (WGS) entry which is preliminary data.</text>
</comment>
<dbReference type="PANTHER" id="PTHR40980">
    <property type="entry name" value="PLUG DOMAIN-CONTAINING PROTEIN"/>
    <property type="match status" value="1"/>
</dbReference>
<comment type="subcellular location">
    <subcellularLocation>
        <location evidence="1 5">Cell outer membrane</location>
    </subcellularLocation>
</comment>
<evidence type="ECO:0000313" key="10">
    <source>
        <dbReference type="Proteomes" id="UP000433309"/>
    </source>
</evidence>
<evidence type="ECO:0000259" key="8">
    <source>
        <dbReference type="Pfam" id="PF07715"/>
    </source>
</evidence>
<evidence type="ECO:0000313" key="9">
    <source>
        <dbReference type="EMBL" id="MRW90860.1"/>
    </source>
</evidence>
<proteinExistence type="inferred from homology"/>
<feature type="signal peptide" evidence="6">
    <location>
        <begin position="1"/>
        <end position="30"/>
    </location>
</feature>
<dbReference type="CDD" id="cd01347">
    <property type="entry name" value="ligand_gated_channel"/>
    <property type="match status" value="1"/>
</dbReference>
<keyword evidence="9" id="KW-0675">Receptor</keyword>
<gene>
    <name evidence="9" type="ORF">GJ699_12745</name>
</gene>
<reference evidence="9 10" key="1">
    <citation type="submission" date="2019-11" db="EMBL/GenBank/DDBJ databases">
        <title>Novel species isolated from a subtropical stream in China.</title>
        <authorList>
            <person name="Lu H."/>
        </authorList>
    </citation>
    <scope>NUCLEOTIDE SEQUENCE [LARGE SCALE GENOMIC DNA]</scope>
    <source>
        <strain evidence="9 10">FT80W</strain>
    </source>
</reference>